<dbReference type="SMART" id="SM00130">
    <property type="entry name" value="KR"/>
    <property type="match status" value="1"/>
</dbReference>
<evidence type="ECO:0000256" key="19">
    <source>
        <dbReference type="ARBA" id="ARBA00023180"/>
    </source>
</evidence>
<keyword evidence="11" id="KW-0418">Kinase</keyword>
<dbReference type="EMBL" id="KY348676">
    <property type="protein sequence ID" value="AQT19781.1"/>
    <property type="molecule type" value="mRNA"/>
</dbReference>
<dbReference type="GO" id="GO:0045202">
    <property type="term" value="C:synapse"/>
    <property type="evidence" value="ECO:0007669"/>
    <property type="project" value="UniProtKB-SubCell"/>
</dbReference>
<dbReference type="Gene3D" id="1.10.510.10">
    <property type="entry name" value="Transferase(Phosphotransferase) domain 1"/>
    <property type="match status" value="1"/>
</dbReference>
<evidence type="ECO:0000256" key="9">
    <source>
        <dbReference type="ARBA" id="ARBA00022737"/>
    </source>
</evidence>
<reference evidence="35" key="1">
    <citation type="submission" date="2016-12" db="EMBL/GenBank/DDBJ databases">
        <authorList>
            <person name="Song W.-J."/>
            <person name="Kurnit D.M."/>
        </authorList>
    </citation>
    <scope>NUCLEOTIDE SEQUENCE</scope>
</reference>
<dbReference type="OrthoDB" id="2431000at2759"/>
<feature type="chain" id="PRO_5010521384" description="receptor protein-tyrosine kinase" evidence="30">
    <location>
        <begin position="25"/>
        <end position="868"/>
    </location>
</feature>
<dbReference type="Gene3D" id="2.40.20.10">
    <property type="entry name" value="Plasminogen Kringle 4"/>
    <property type="match status" value="1"/>
</dbReference>
<keyword evidence="9" id="KW-0677">Repeat</keyword>
<evidence type="ECO:0000256" key="18">
    <source>
        <dbReference type="ARBA" id="ARBA00023170"/>
    </source>
</evidence>
<sequence length="868" mass="97978">MLKCSKKLLIIIVYMVFLNQPISGFTAKDIKQTDSKQPPQFEGYIKLNKILTNVTGKVGKKITLECDISGKPRPTISWKKAKLPLVDINYKIKIRQSLWGSTLKIEDLDFSDEGFYTCQAENTFGYTNTTAYVTVTKTKSSIDKIPVENEEEEFIENEESRSKGYCQTFQSSSCGKYLSGHMVYVTHGRVQAEKERRIASLVAEISSVLSQQADQECLKHIMRLTCHDNFLMCSEDQKPRRLCQEDCEDVTKKRCNYTYKLMLQKLKKDYLVSVPKCEKLHNNQGCFRFNELPAVPVKTKPPLKEYDCYNGTGREYVGTVSQTIHGTPCVTWKNVPGFEDMVADNNYCRNPRLEPTQQQDAPWCFTSVTGNREVCSVRQCIKDHSPSFSDNKSFRNFLPVYISIGCVIGFVIMTISICWICKKSKFGTNGSCHSNGLTRKSYLGIYKPCQNDCKKSESSLVQLNKIKITSTDYPLSQIRFQEQIGEGIFGAVYKAELVGSNNNSPITGNSSIVIVKTLSAGSSVKLQGEFKQEAQMMSELKHVNVLSLVGVSIRQIPWCLIFDFMEKGDLHELLISNTTMEVRSISTVPADSMDAYGDVTLSYTDQIFIAAQIASGMEYLSSRSFVHRDLAARNILIGENLMCKISDIGLIKDCYSSDYYRTTGSTLMLPIRWMSPEAIAFGRFTVESDVWAYGVLLWEIWSNGLQPFYGHSNAEVMELVRSRQILSCPDNCPTKVYDLMLECWNEMPRYRPQFKNIHSRIRVWQQEDVEINPNCIGAGSARSVSHSGGSKHTTSSTEMCSDHSHLLTGYSPATCQTNQDPSTNGIVNNITFNQQFDPPSLLSQSGPMHFSRLPNTNTIYLPELSHIV</sequence>
<evidence type="ECO:0000259" key="31">
    <source>
        <dbReference type="PROSITE" id="PS50011"/>
    </source>
</evidence>
<evidence type="ECO:0000256" key="10">
    <source>
        <dbReference type="ARBA" id="ARBA00022741"/>
    </source>
</evidence>
<dbReference type="SUPFAM" id="SSF56112">
    <property type="entry name" value="Protein kinase-like (PK-like)"/>
    <property type="match status" value="1"/>
</dbReference>
<dbReference type="PROSITE" id="PS50070">
    <property type="entry name" value="KRINGLE_2"/>
    <property type="match status" value="1"/>
</dbReference>
<dbReference type="PANTHER" id="PTHR24416">
    <property type="entry name" value="TYROSINE-PROTEIN KINASE RECEPTOR"/>
    <property type="match status" value="1"/>
</dbReference>
<keyword evidence="12 24" id="KW-0067">ATP-binding</keyword>
<dbReference type="GO" id="GO:0043235">
    <property type="term" value="C:receptor complex"/>
    <property type="evidence" value="ECO:0007669"/>
    <property type="project" value="TreeGrafter"/>
</dbReference>
<evidence type="ECO:0000256" key="28">
    <source>
        <dbReference type="PROSITE-ProRule" id="PRU10141"/>
    </source>
</evidence>
<evidence type="ECO:0000256" key="15">
    <source>
        <dbReference type="ARBA" id="ARBA00023136"/>
    </source>
</evidence>
<dbReference type="EC" id="2.7.10.1" evidence="3"/>
<feature type="domain" description="Protein kinase" evidence="31">
    <location>
        <begin position="478"/>
        <end position="761"/>
    </location>
</feature>
<dbReference type="GO" id="GO:0005886">
    <property type="term" value="C:plasma membrane"/>
    <property type="evidence" value="ECO:0007669"/>
    <property type="project" value="UniProtKB-SubCell"/>
</dbReference>
<evidence type="ECO:0000256" key="30">
    <source>
        <dbReference type="SAM" id="SignalP"/>
    </source>
</evidence>
<keyword evidence="7" id="KW-0808">Transferase</keyword>
<comment type="caution">
    <text evidence="27">Lacks conserved residue(s) required for the propagation of feature annotation.</text>
</comment>
<dbReference type="InterPro" id="IPR001245">
    <property type="entry name" value="Ser-Thr/Tyr_kinase_cat_dom"/>
</dbReference>
<dbReference type="PIRSF" id="PIRSF000615">
    <property type="entry name" value="TyrPK_CSF1-R"/>
    <property type="match status" value="1"/>
</dbReference>
<evidence type="ECO:0000256" key="7">
    <source>
        <dbReference type="ARBA" id="ARBA00022679"/>
    </source>
</evidence>
<keyword evidence="10 24" id="KW-0547">Nucleotide-binding</keyword>
<dbReference type="InterPro" id="IPR007110">
    <property type="entry name" value="Ig-like_dom"/>
</dbReference>
<accession>A0A1S6KMI9</accession>
<comment type="subcellular location">
    <subcellularLocation>
        <location evidence="1">Cell membrane</location>
    </subcellularLocation>
    <subcellularLocation>
        <location evidence="2">Membrane</location>
        <topology evidence="2">Single-pass type I membrane protein</topology>
    </subcellularLocation>
    <subcellularLocation>
        <location evidence="21">Synapse</location>
    </subcellularLocation>
</comment>
<dbReference type="GO" id="GO:0017147">
    <property type="term" value="F:Wnt-protein binding"/>
    <property type="evidence" value="ECO:0007669"/>
    <property type="project" value="TreeGrafter"/>
</dbReference>
<evidence type="ECO:0000256" key="5">
    <source>
        <dbReference type="ARBA" id="ARBA00022553"/>
    </source>
</evidence>
<feature type="domain" description="Kringle" evidence="33">
    <location>
        <begin position="307"/>
        <end position="380"/>
    </location>
</feature>
<evidence type="ECO:0000313" key="35">
    <source>
        <dbReference type="EMBL" id="AQT19781.1"/>
    </source>
</evidence>
<feature type="domain" description="FZ" evidence="32">
    <location>
        <begin position="161"/>
        <end position="289"/>
    </location>
</feature>
<dbReference type="PROSITE" id="PS50835">
    <property type="entry name" value="IG_LIKE"/>
    <property type="match status" value="1"/>
</dbReference>
<dbReference type="SMART" id="SM00408">
    <property type="entry name" value="IGc2"/>
    <property type="match status" value="1"/>
</dbReference>
<dbReference type="PROSITE" id="PS00107">
    <property type="entry name" value="PROTEIN_KINASE_ATP"/>
    <property type="match status" value="1"/>
</dbReference>
<evidence type="ECO:0000256" key="11">
    <source>
        <dbReference type="ARBA" id="ARBA00022777"/>
    </source>
</evidence>
<evidence type="ECO:0000256" key="14">
    <source>
        <dbReference type="ARBA" id="ARBA00023018"/>
    </source>
</evidence>
<keyword evidence="8 29" id="KW-0812">Transmembrane</keyword>
<dbReference type="InterPro" id="IPR020067">
    <property type="entry name" value="Frizzled_dom"/>
</dbReference>
<dbReference type="InterPro" id="IPR013783">
    <property type="entry name" value="Ig-like_fold"/>
</dbReference>
<feature type="binding site" evidence="28">
    <location>
        <position position="516"/>
    </location>
    <ligand>
        <name>ATP</name>
        <dbReference type="ChEBI" id="CHEBI:30616"/>
    </ligand>
</feature>
<dbReference type="GO" id="GO:0004714">
    <property type="term" value="F:transmembrane receptor protein tyrosine kinase activity"/>
    <property type="evidence" value="ECO:0007669"/>
    <property type="project" value="UniProtKB-EC"/>
</dbReference>
<evidence type="ECO:0000256" key="1">
    <source>
        <dbReference type="ARBA" id="ARBA00004236"/>
    </source>
</evidence>
<keyword evidence="14" id="KW-0770">Synapse</keyword>
<dbReference type="InterPro" id="IPR000001">
    <property type="entry name" value="Kringle"/>
</dbReference>
<dbReference type="Gene3D" id="1.10.2000.10">
    <property type="entry name" value="Frizzled cysteine-rich domain"/>
    <property type="match status" value="1"/>
</dbReference>
<dbReference type="PROSITE" id="PS00109">
    <property type="entry name" value="PROTEIN_KINASE_TYR"/>
    <property type="match status" value="1"/>
</dbReference>
<proteinExistence type="evidence at transcript level"/>
<feature type="disulfide bond" evidence="26">
    <location>
        <begin position="217"/>
        <end position="255"/>
    </location>
</feature>
<evidence type="ECO:0000256" key="4">
    <source>
        <dbReference type="ARBA" id="ARBA00022475"/>
    </source>
</evidence>
<dbReference type="InterPro" id="IPR003599">
    <property type="entry name" value="Ig_sub"/>
</dbReference>
<dbReference type="InterPro" id="IPR050122">
    <property type="entry name" value="RTK"/>
</dbReference>
<evidence type="ECO:0000256" key="22">
    <source>
        <dbReference type="ARBA" id="ARBA00051243"/>
    </source>
</evidence>
<evidence type="ECO:0000256" key="24">
    <source>
        <dbReference type="PIRSR" id="PIRSR000615-2"/>
    </source>
</evidence>
<dbReference type="InterPro" id="IPR017441">
    <property type="entry name" value="Protein_kinase_ATP_BS"/>
</dbReference>
<keyword evidence="6 27" id="KW-0420">Kringle</keyword>
<dbReference type="PRINTS" id="PR00109">
    <property type="entry name" value="TYRKINASE"/>
</dbReference>
<dbReference type="PROSITE" id="PS50038">
    <property type="entry name" value="FZ"/>
    <property type="match status" value="1"/>
</dbReference>
<feature type="binding site" evidence="24">
    <location>
        <position position="633"/>
    </location>
    <ligand>
        <name>ATP</name>
        <dbReference type="ChEBI" id="CHEBI:30616"/>
    </ligand>
</feature>
<evidence type="ECO:0000259" key="33">
    <source>
        <dbReference type="PROSITE" id="PS50070"/>
    </source>
</evidence>
<feature type="binding site" evidence="25">
    <location>
        <position position="634"/>
    </location>
    <ligand>
        <name>Mg(2+)</name>
        <dbReference type="ChEBI" id="CHEBI:18420"/>
    </ligand>
</feature>
<dbReference type="AlphaFoldDB" id="A0A1S6KMI9"/>
<evidence type="ECO:0000256" key="25">
    <source>
        <dbReference type="PIRSR" id="PIRSR000615-3"/>
    </source>
</evidence>
<evidence type="ECO:0000259" key="34">
    <source>
        <dbReference type="PROSITE" id="PS50835"/>
    </source>
</evidence>
<dbReference type="Gene3D" id="3.30.200.20">
    <property type="entry name" value="Phosphorylase Kinase, domain 1"/>
    <property type="match status" value="1"/>
</dbReference>
<dbReference type="GO" id="GO:0007169">
    <property type="term" value="P:cell surface receptor protein tyrosine kinase signaling pathway"/>
    <property type="evidence" value="ECO:0007669"/>
    <property type="project" value="TreeGrafter"/>
</dbReference>
<dbReference type="InterPro" id="IPR036790">
    <property type="entry name" value="Frizzled_dom_sf"/>
</dbReference>
<keyword evidence="17 26" id="KW-1015">Disulfide bond</keyword>
<dbReference type="GO" id="GO:0046872">
    <property type="term" value="F:metal ion binding"/>
    <property type="evidence" value="ECO:0007669"/>
    <property type="project" value="UniProtKB-KW"/>
</dbReference>
<keyword evidence="25" id="KW-0479">Metal-binding</keyword>
<dbReference type="PANTHER" id="PTHR24416:SF611">
    <property type="entry name" value="TYROSINE-PROTEIN KINASE TRANSMEMBRANE RECEPTOR ROR"/>
    <property type="match status" value="1"/>
</dbReference>
<keyword evidence="19" id="KW-0325">Glycoprotein</keyword>
<keyword evidence="25" id="KW-0460">Magnesium</keyword>
<evidence type="ECO:0000256" key="27">
    <source>
        <dbReference type="PROSITE-ProRule" id="PRU00121"/>
    </source>
</evidence>
<keyword evidence="18" id="KW-0675">Receptor</keyword>
<dbReference type="SMART" id="SM00409">
    <property type="entry name" value="IG"/>
    <property type="match status" value="1"/>
</dbReference>
<dbReference type="InterPro" id="IPR003598">
    <property type="entry name" value="Ig_sub2"/>
</dbReference>
<keyword evidence="5" id="KW-0597">Phosphoprotein</keyword>
<evidence type="ECO:0000256" key="17">
    <source>
        <dbReference type="ARBA" id="ARBA00023157"/>
    </source>
</evidence>
<evidence type="ECO:0000256" key="13">
    <source>
        <dbReference type="ARBA" id="ARBA00022989"/>
    </source>
</evidence>
<evidence type="ECO:0000256" key="29">
    <source>
        <dbReference type="SAM" id="Phobius"/>
    </source>
</evidence>
<keyword evidence="20" id="KW-0393">Immunoglobulin domain</keyword>
<protein>
    <recommendedName>
        <fullName evidence="3">receptor protein-tyrosine kinase</fullName>
        <ecNumber evidence="3">2.7.10.1</ecNumber>
    </recommendedName>
</protein>
<comment type="catalytic activity">
    <reaction evidence="22">
        <text>L-tyrosyl-[protein] + ATP = O-phospho-L-tyrosyl-[protein] + ADP + H(+)</text>
        <dbReference type="Rhea" id="RHEA:10596"/>
        <dbReference type="Rhea" id="RHEA-COMP:10136"/>
        <dbReference type="Rhea" id="RHEA-COMP:20101"/>
        <dbReference type="ChEBI" id="CHEBI:15378"/>
        <dbReference type="ChEBI" id="CHEBI:30616"/>
        <dbReference type="ChEBI" id="CHEBI:46858"/>
        <dbReference type="ChEBI" id="CHEBI:61978"/>
        <dbReference type="ChEBI" id="CHEBI:456216"/>
        <dbReference type="EC" id="2.7.10.1"/>
    </reaction>
</comment>
<dbReference type="SUPFAM" id="SSF57440">
    <property type="entry name" value="Kringle-like"/>
    <property type="match status" value="1"/>
</dbReference>
<evidence type="ECO:0000256" key="23">
    <source>
        <dbReference type="PIRSR" id="PIRSR000615-1"/>
    </source>
</evidence>
<dbReference type="SMART" id="SM00219">
    <property type="entry name" value="TyrKc"/>
    <property type="match status" value="1"/>
</dbReference>
<organism evidence="35">
    <name type="scientific">Schmidtea mediterranea</name>
    <name type="common">Freshwater planarian flatworm</name>
    <dbReference type="NCBI Taxonomy" id="79327"/>
    <lineage>
        <taxon>Eukaryota</taxon>
        <taxon>Metazoa</taxon>
        <taxon>Spiralia</taxon>
        <taxon>Lophotrochozoa</taxon>
        <taxon>Platyhelminthes</taxon>
        <taxon>Rhabditophora</taxon>
        <taxon>Seriata</taxon>
        <taxon>Tricladida</taxon>
        <taxon>Continenticola</taxon>
        <taxon>Geoplanoidea</taxon>
        <taxon>Dugesiidae</taxon>
        <taxon>Schmidtea</taxon>
    </lineage>
</organism>
<evidence type="ECO:0000256" key="3">
    <source>
        <dbReference type="ARBA" id="ARBA00011902"/>
    </source>
</evidence>
<evidence type="ECO:0000256" key="6">
    <source>
        <dbReference type="ARBA" id="ARBA00022572"/>
    </source>
</evidence>
<evidence type="ECO:0000259" key="32">
    <source>
        <dbReference type="PROSITE" id="PS50038"/>
    </source>
</evidence>
<keyword evidence="30" id="KW-0732">Signal</keyword>
<dbReference type="InterPro" id="IPR036179">
    <property type="entry name" value="Ig-like_dom_sf"/>
</dbReference>
<keyword evidence="16" id="KW-0829">Tyrosine-protein kinase</keyword>
<dbReference type="InterPro" id="IPR000719">
    <property type="entry name" value="Prot_kinase_dom"/>
</dbReference>
<dbReference type="InterPro" id="IPR020635">
    <property type="entry name" value="Tyr_kinase_cat_dom"/>
</dbReference>
<dbReference type="PROSITE" id="PS50011">
    <property type="entry name" value="PROTEIN_KINASE_DOM"/>
    <property type="match status" value="1"/>
</dbReference>
<dbReference type="FunFam" id="1.10.510.10:FF:000554">
    <property type="entry name" value="Predicted protein"/>
    <property type="match status" value="1"/>
</dbReference>
<dbReference type="InterPro" id="IPR013806">
    <property type="entry name" value="Kringle-like"/>
</dbReference>
<evidence type="ECO:0000256" key="26">
    <source>
        <dbReference type="PROSITE-ProRule" id="PRU00090"/>
    </source>
</evidence>
<dbReference type="Gene3D" id="2.60.40.10">
    <property type="entry name" value="Immunoglobulins"/>
    <property type="match status" value="1"/>
</dbReference>
<evidence type="ECO:0000256" key="21">
    <source>
        <dbReference type="ARBA" id="ARBA00034103"/>
    </source>
</evidence>
<dbReference type="Pfam" id="PF07714">
    <property type="entry name" value="PK_Tyr_Ser-Thr"/>
    <property type="match status" value="1"/>
</dbReference>
<dbReference type="Pfam" id="PF07679">
    <property type="entry name" value="I-set"/>
    <property type="match status" value="1"/>
</dbReference>
<evidence type="ECO:0000256" key="16">
    <source>
        <dbReference type="ARBA" id="ARBA00023137"/>
    </source>
</evidence>
<name>A0A1S6KMI9_SCHMD</name>
<dbReference type="Pfam" id="PF00051">
    <property type="entry name" value="Kringle"/>
    <property type="match status" value="1"/>
</dbReference>
<feature type="binding site" evidence="25">
    <location>
        <position position="647"/>
    </location>
    <ligand>
        <name>Mg(2+)</name>
        <dbReference type="ChEBI" id="CHEBI:18420"/>
    </ligand>
</feature>
<dbReference type="GO" id="GO:0005524">
    <property type="term" value="F:ATP binding"/>
    <property type="evidence" value="ECO:0007669"/>
    <property type="project" value="UniProtKB-UniRule"/>
</dbReference>
<feature type="signal peptide" evidence="30">
    <location>
        <begin position="1"/>
        <end position="24"/>
    </location>
</feature>
<keyword evidence="13 29" id="KW-1133">Transmembrane helix</keyword>
<dbReference type="InterPro" id="IPR008266">
    <property type="entry name" value="Tyr_kinase_AS"/>
</dbReference>
<dbReference type="SUPFAM" id="SSF48726">
    <property type="entry name" value="Immunoglobulin"/>
    <property type="match status" value="1"/>
</dbReference>
<evidence type="ECO:0000256" key="2">
    <source>
        <dbReference type="ARBA" id="ARBA00004479"/>
    </source>
</evidence>
<evidence type="ECO:0000256" key="12">
    <source>
        <dbReference type="ARBA" id="ARBA00022840"/>
    </source>
</evidence>
<dbReference type="FunFam" id="2.60.40.10:FF:000005">
    <property type="entry name" value="Neuronal cell adhesion molecule"/>
    <property type="match status" value="1"/>
</dbReference>
<keyword evidence="15 29" id="KW-0472">Membrane</keyword>
<evidence type="ECO:0000256" key="20">
    <source>
        <dbReference type="ARBA" id="ARBA00023319"/>
    </source>
</evidence>
<reference evidence="35" key="2">
    <citation type="journal article" date="2017" name="Dev. Cell">
        <title>Antagonistic Self-Organizing Patterning Systems Control Maintenance and Regeneration of the Anteroposterior Axis in Planarians.</title>
        <authorList>
            <person name="Stuckemann T."/>
            <person name="Cleland J.P."/>
            <person name="Werner S."/>
            <person name="Thi-Kim Vu H."/>
            <person name="Bayersdorf R."/>
            <person name="Liu S.Y."/>
            <person name="Friedrich B."/>
            <person name="Julicher F."/>
            <person name="Rink J.C."/>
        </authorList>
    </citation>
    <scope>NUCLEOTIDE SEQUENCE</scope>
</reference>
<dbReference type="InterPro" id="IPR011009">
    <property type="entry name" value="Kinase-like_dom_sf"/>
</dbReference>
<feature type="transmembrane region" description="Helical" evidence="29">
    <location>
        <begin position="398"/>
        <end position="421"/>
    </location>
</feature>
<dbReference type="InterPro" id="IPR038178">
    <property type="entry name" value="Kringle_sf"/>
</dbReference>
<evidence type="ECO:0000256" key="8">
    <source>
        <dbReference type="ARBA" id="ARBA00022692"/>
    </source>
</evidence>
<feature type="active site" description="Proton acceptor" evidence="23">
    <location>
        <position position="629"/>
    </location>
</feature>
<dbReference type="InterPro" id="IPR013098">
    <property type="entry name" value="Ig_I-set"/>
</dbReference>
<feature type="domain" description="Ig-like" evidence="34">
    <location>
        <begin position="39"/>
        <end position="136"/>
    </location>
</feature>
<keyword evidence="4" id="KW-1003">Cell membrane</keyword>